<comment type="catalytic activity">
    <reaction evidence="1">
        <text>ATP + protein L-histidine = ADP + protein N-phospho-L-histidine.</text>
        <dbReference type="EC" id="2.7.13.3"/>
    </reaction>
</comment>
<evidence type="ECO:0000256" key="13">
    <source>
        <dbReference type="ARBA" id="ARBA00023136"/>
    </source>
</evidence>
<evidence type="ECO:0000313" key="19">
    <source>
        <dbReference type="EMBL" id="KAG5460922.1"/>
    </source>
</evidence>
<evidence type="ECO:0000259" key="16">
    <source>
        <dbReference type="PROSITE" id="PS50109"/>
    </source>
</evidence>
<dbReference type="InterPro" id="IPR001789">
    <property type="entry name" value="Sig_transdc_resp-reg_receiver"/>
</dbReference>
<dbReference type="Pfam" id="PF02518">
    <property type="entry name" value="HATPase_c"/>
    <property type="match status" value="1"/>
</dbReference>
<dbReference type="CDD" id="cd16922">
    <property type="entry name" value="HATPase_EvgS-ArcB-TorS-like"/>
    <property type="match status" value="1"/>
</dbReference>
<dbReference type="SUPFAM" id="SSF55785">
    <property type="entry name" value="PYP-like sensor domain (PAS domain)"/>
    <property type="match status" value="1"/>
</dbReference>
<evidence type="ECO:0000256" key="6">
    <source>
        <dbReference type="ARBA" id="ARBA00022679"/>
    </source>
</evidence>
<name>A0A8H7ZXD9_9FUNG</name>
<evidence type="ECO:0000259" key="17">
    <source>
        <dbReference type="PROSITE" id="PS50110"/>
    </source>
</evidence>
<dbReference type="Pfam" id="PF00512">
    <property type="entry name" value="HisKA"/>
    <property type="match status" value="1"/>
</dbReference>
<dbReference type="Gene3D" id="3.30.565.10">
    <property type="entry name" value="Histidine kinase-like ATPase, C-terminal domain"/>
    <property type="match status" value="1"/>
</dbReference>
<dbReference type="SMART" id="SM00091">
    <property type="entry name" value="PAS"/>
    <property type="match status" value="1"/>
</dbReference>
<feature type="compositionally biased region" description="Polar residues" evidence="15">
    <location>
        <begin position="478"/>
        <end position="494"/>
    </location>
</feature>
<dbReference type="CDD" id="cd00082">
    <property type="entry name" value="HisKA"/>
    <property type="match status" value="1"/>
</dbReference>
<protein>
    <recommendedName>
        <fullName evidence="3">histidine kinase</fullName>
        <ecNumber evidence="3">2.7.13.3</ecNumber>
    </recommendedName>
</protein>
<evidence type="ECO:0000256" key="15">
    <source>
        <dbReference type="SAM" id="MobiDB-lite"/>
    </source>
</evidence>
<dbReference type="CDD" id="cd00130">
    <property type="entry name" value="PAS"/>
    <property type="match status" value="1"/>
</dbReference>
<evidence type="ECO:0000256" key="9">
    <source>
        <dbReference type="ARBA" id="ARBA00022777"/>
    </source>
</evidence>
<feature type="compositionally biased region" description="Basic and acidic residues" evidence="15">
    <location>
        <begin position="1"/>
        <end position="14"/>
    </location>
</feature>
<dbReference type="PROSITE" id="PS50112">
    <property type="entry name" value="PAS"/>
    <property type="match status" value="1"/>
</dbReference>
<keyword evidence="7" id="KW-0812">Transmembrane</keyword>
<sequence length="710" mass="77956">MVEQKRKQKEEENKKKTKMTRLPEVAGRPRLCFHTLYFSYGAVSPSSTPSAPFPLRPPPSPPLPQTLYPLPGSLAAELPPATDSLALASRVVPKPFPRAAFTPSPRVPTRPRSAEAPGPARSRGALFAAAVAASPPSNDVRSNWRRAPRPFDPLPGLLKNSAGCGPAGDRPDGTPWMESRYHALLNAVPDAIVIVDVESTIKFVNVQTERFFGYTKDELIGQPVEALIPERSRTRHRANTRQYVQHPITRPMGSGMNLSGRRKDGSEFPIDISLSSVTFDQEVFVISAIRDISERRRFEIEILQARQTAIEASRMKSEFLANMSHEIRTPMNGVLGMTELLARTTLSADQQSYVSAIQKSGDSLLKIINSILDFSKIEAGKLELERKPFDLLHFLEDIRQLMVVLVQEKGLHMLVTTGRDVPRYLKGDADRLRQILINLINNAIKFTDNGEIIVTIRMLEKDADLSSSTSDHLPAEISTASSDKTTETLVNPESASEIKKADSETSPTACPAGEESTADACTGADESDLTPAGVNADDAKRTPNLQSPPKSVVTVHFDIKDTGMGILETLQPHIFTAFTQGDTSVTRRQGGTGLGLTICKNLVDMMGGKIGFSSVVKGGSVFWFEVPLEVVKIHDVLRLPPSHPRRSSEEIKSARVLAVDDNQINLNIAKKMLETFKLKVDVVPGGQQACEQASKVHYDLIFMDCQMPDM</sequence>
<evidence type="ECO:0000256" key="7">
    <source>
        <dbReference type="ARBA" id="ARBA00022692"/>
    </source>
</evidence>
<keyword evidence="5 14" id="KW-0597">Phosphoprotein</keyword>
<evidence type="ECO:0000256" key="4">
    <source>
        <dbReference type="ARBA" id="ARBA00022475"/>
    </source>
</evidence>
<evidence type="ECO:0000256" key="2">
    <source>
        <dbReference type="ARBA" id="ARBA00004651"/>
    </source>
</evidence>
<feature type="non-terminal residue" evidence="19">
    <location>
        <position position="710"/>
    </location>
</feature>
<evidence type="ECO:0000256" key="11">
    <source>
        <dbReference type="ARBA" id="ARBA00022989"/>
    </source>
</evidence>
<evidence type="ECO:0000256" key="10">
    <source>
        <dbReference type="ARBA" id="ARBA00022840"/>
    </source>
</evidence>
<dbReference type="PROSITE" id="PS50110">
    <property type="entry name" value="RESPONSE_REGULATORY"/>
    <property type="match status" value="1"/>
</dbReference>
<reference evidence="19 20" key="1">
    <citation type="journal article" name="Sci. Rep.">
        <title>Genome-scale phylogenetic analyses confirm Olpidium as the closest living zoosporic fungus to the non-flagellated, terrestrial fungi.</title>
        <authorList>
            <person name="Chang Y."/>
            <person name="Rochon D."/>
            <person name="Sekimoto S."/>
            <person name="Wang Y."/>
            <person name="Chovatia M."/>
            <person name="Sandor L."/>
            <person name="Salamov A."/>
            <person name="Grigoriev I.V."/>
            <person name="Stajich J.E."/>
            <person name="Spatafora J.W."/>
        </authorList>
    </citation>
    <scope>NUCLEOTIDE SEQUENCE [LARGE SCALE GENOMIC DNA]</scope>
    <source>
        <strain evidence="19">S191</strain>
    </source>
</reference>
<dbReference type="PANTHER" id="PTHR45339:SF1">
    <property type="entry name" value="HYBRID SIGNAL TRANSDUCTION HISTIDINE KINASE J"/>
    <property type="match status" value="1"/>
</dbReference>
<evidence type="ECO:0000256" key="12">
    <source>
        <dbReference type="ARBA" id="ARBA00023012"/>
    </source>
</evidence>
<dbReference type="InterPro" id="IPR005467">
    <property type="entry name" value="His_kinase_dom"/>
</dbReference>
<evidence type="ECO:0000256" key="1">
    <source>
        <dbReference type="ARBA" id="ARBA00000085"/>
    </source>
</evidence>
<dbReference type="AlphaFoldDB" id="A0A8H7ZXD9"/>
<dbReference type="Pfam" id="PF13426">
    <property type="entry name" value="PAS_9"/>
    <property type="match status" value="1"/>
</dbReference>
<keyword evidence="8" id="KW-0547">Nucleotide-binding</keyword>
<dbReference type="Gene3D" id="1.10.287.130">
    <property type="match status" value="1"/>
</dbReference>
<comment type="subcellular location">
    <subcellularLocation>
        <location evidence="2">Cell membrane</location>
        <topology evidence="2">Multi-pass membrane protein</topology>
    </subcellularLocation>
</comment>
<dbReference type="CDD" id="cd17546">
    <property type="entry name" value="REC_hyHK_CKI1_RcsC-like"/>
    <property type="match status" value="1"/>
</dbReference>
<keyword evidence="12" id="KW-0902">Two-component regulatory system</keyword>
<dbReference type="EMBL" id="JAEFCI010004481">
    <property type="protein sequence ID" value="KAG5460922.1"/>
    <property type="molecule type" value="Genomic_DNA"/>
</dbReference>
<evidence type="ECO:0000256" key="8">
    <source>
        <dbReference type="ARBA" id="ARBA00022741"/>
    </source>
</evidence>
<keyword evidence="9" id="KW-0418">Kinase</keyword>
<evidence type="ECO:0000256" key="3">
    <source>
        <dbReference type="ARBA" id="ARBA00012438"/>
    </source>
</evidence>
<dbReference type="PANTHER" id="PTHR45339">
    <property type="entry name" value="HYBRID SIGNAL TRANSDUCTION HISTIDINE KINASE J"/>
    <property type="match status" value="1"/>
</dbReference>
<feature type="region of interest" description="Disordered" evidence="15">
    <location>
        <begin position="465"/>
        <end position="549"/>
    </location>
</feature>
<gene>
    <name evidence="19" type="ORF">BJ554DRAFT_6974</name>
</gene>
<dbReference type="InterPro" id="IPR000014">
    <property type="entry name" value="PAS"/>
</dbReference>
<proteinExistence type="predicted"/>
<feature type="modified residue" description="4-aspartylphosphate" evidence="14">
    <location>
        <position position="704"/>
    </location>
</feature>
<dbReference type="SUPFAM" id="SSF55874">
    <property type="entry name" value="ATPase domain of HSP90 chaperone/DNA topoisomerase II/histidine kinase"/>
    <property type="match status" value="1"/>
</dbReference>
<dbReference type="GO" id="GO:0005524">
    <property type="term" value="F:ATP binding"/>
    <property type="evidence" value="ECO:0007669"/>
    <property type="project" value="UniProtKB-KW"/>
</dbReference>
<feature type="compositionally biased region" description="Pro residues" evidence="15">
    <location>
        <begin position="51"/>
        <end position="64"/>
    </location>
</feature>
<dbReference type="SMART" id="SM00387">
    <property type="entry name" value="HATPase_c"/>
    <property type="match status" value="1"/>
</dbReference>
<evidence type="ECO:0000259" key="18">
    <source>
        <dbReference type="PROSITE" id="PS50112"/>
    </source>
</evidence>
<dbReference type="InterPro" id="IPR004358">
    <property type="entry name" value="Sig_transdc_His_kin-like_C"/>
</dbReference>
<evidence type="ECO:0000256" key="14">
    <source>
        <dbReference type="PROSITE-ProRule" id="PRU00169"/>
    </source>
</evidence>
<dbReference type="Gene3D" id="3.30.450.20">
    <property type="entry name" value="PAS domain"/>
    <property type="match status" value="1"/>
</dbReference>
<dbReference type="Proteomes" id="UP000673691">
    <property type="component" value="Unassembled WGS sequence"/>
</dbReference>
<keyword evidence="4" id="KW-1003">Cell membrane</keyword>
<keyword evidence="10" id="KW-0067">ATP-binding</keyword>
<dbReference type="InterPro" id="IPR003661">
    <property type="entry name" value="HisK_dim/P_dom"/>
</dbReference>
<keyword evidence="11" id="KW-1133">Transmembrane helix</keyword>
<dbReference type="InterPro" id="IPR036890">
    <property type="entry name" value="HATPase_C_sf"/>
</dbReference>
<dbReference type="Gene3D" id="3.40.50.2300">
    <property type="match status" value="1"/>
</dbReference>
<keyword evidence="20" id="KW-1185">Reference proteome</keyword>
<evidence type="ECO:0000313" key="20">
    <source>
        <dbReference type="Proteomes" id="UP000673691"/>
    </source>
</evidence>
<dbReference type="InterPro" id="IPR011006">
    <property type="entry name" value="CheY-like_superfamily"/>
</dbReference>
<dbReference type="GO" id="GO:0000155">
    <property type="term" value="F:phosphorelay sensor kinase activity"/>
    <property type="evidence" value="ECO:0007669"/>
    <property type="project" value="InterPro"/>
</dbReference>
<dbReference type="GO" id="GO:0005886">
    <property type="term" value="C:plasma membrane"/>
    <property type="evidence" value="ECO:0007669"/>
    <property type="project" value="UniProtKB-SubCell"/>
</dbReference>
<feature type="domain" description="Histidine kinase" evidence="16">
    <location>
        <begin position="322"/>
        <end position="630"/>
    </location>
</feature>
<dbReference type="SUPFAM" id="SSF52172">
    <property type="entry name" value="CheY-like"/>
    <property type="match status" value="1"/>
</dbReference>
<dbReference type="OrthoDB" id="10266508at2759"/>
<accession>A0A8H7ZXD9</accession>
<feature type="region of interest" description="Disordered" evidence="15">
    <location>
        <begin position="1"/>
        <end position="23"/>
    </location>
</feature>
<feature type="region of interest" description="Disordered" evidence="15">
    <location>
        <begin position="44"/>
        <end position="68"/>
    </location>
</feature>
<comment type="caution">
    <text evidence="19">The sequence shown here is derived from an EMBL/GenBank/DDBJ whole genome shotgun (WGS) entry which is preliminary data.</text>
</comment>
<dbReference type="NCBIfam" id="TIGR00229">
    <property type="entry name" value="sensory_box"/>
    <property type="match status" value="1"/>
</dbReference>
<dbReference type="PRINTS" id="PR00344">
    <property type="entry name" value="BCTRLSENSOR"/>
</dbReference>
<feature type="domain" description="Response regulatory" evidence="17">
    <location>
        <begin position="655"/>
        <end position="710"/>
    </location>
</feature>
<dbReference type="InterPro" id="IPR003594">
    <property type="entry name" value="HATPase_dom"/>
</dbReference>
<dbReference type="InterPro" id="IPR035965">
    <property type="entry name" value="PAS-like_dom_sf"/>
</dbReference>
<dbReference type="EC" id="2.7.13.3" evidence="3"/>
<dbReference type="PROSITE" id="PS50109">
    <property type="entry name" value="HIS_KIN"/>
    <property type="match status" value="1"/>
</dbReference>
<evidence type="ECO:0000256" key="5">
    <source>
        <dbReference type="ARBA" id="ARBA00022553"/>
    </source>
</evidence>
<dbReference type="Pfam" id="PF00072">
    <property type="entry name" value="Response_reg"/>
    <property type="match status" value="1"/>
</dbReference>
<keyword evidence="13" id="KW-0472">Membrane</keyword>
<keyword evidence="6" id="KW-0808">Transferase</keyword>
<organism evidence="19 20">
    <name type="scientific">Olpidium bornovanus</name>
    <dbReference type="NCBI Taxonomy" id="278681"/>
    <lineage>
        <taxon>Eukaryota</taxon>
        <taxon>Fungi</taxon>
        <taxon>Fungi incertae sedis</taxon>
        <taxon>Olpidiomycota</taxon>
        <taxon>Olpidiomycotina</taxon>
        <taxon>Olpidiomycetes</taxon>
        <taxon>Olpidiales</taxon>
        <taxon>Olpidiaceae</taxon>
        <taxon>Olpidium</taxon>
    </lineage>
</organism>
<feature type="domain" description="PAS" evidence="18">
    <location>
        <begin position="177"/>
        <end position="247"/>
    </location>
</feature>
<feature type="region of interest" description="Disordered" evidence="15">
    <location>
        <begin position="99"/>
        <end position="120"/>
    </location>
</feature>
<dbReference type="FunFam" id="1.10.287.130:FF:000003">
    <property type="entry name" value="Histidine kinase"/>
    <property type="match status" value="1"/>
</dbReference>
<dbReference type="SUPFAM" id="SSF47384">
    <property type="entry name" value="Homodimeric domain of signal transducing histidine kinase"/>
    <property type="match status" value="1"/>
</dbReference>
<dbReference type="InterPro" id="IPR036097">
    <property type="entry name" value="HisK_dim/P_sf"/>
</dbReference>
<dbReference type="SMART" id="SM00388">
    <property type="entry name" value="HisKA"/>
    <property type="match status" value="1"/>
</dbReference>